<dbReference type="InterPro" id="IPR000555">
    <property type="entry name" value="JAMM/MPN+_dom"/>
</dbReference>
<dbReference type="InterPro" id="IPR051929">
    <property type="entry name" value="VirAsm_ModProt"/>
</dbReference>
<dbReference type="InterPro" id="IPR028090">
    <property type="entry name" value="JAB_dom_prok"/>
</dbReference>
<dbReference type="Pfam" id="PF14464">
    <property type="entry name" value="Prok-JAB"/>
    <property type="match status" value="1"/>
</dbReference>
<dbReference type="AlphaFoldDB" id="A0A6P2CYY9"/>
<dbReference type="Proteomes" id="UP000464178">
    <property type="component" value="Chromosome"/>
</dbReference>
<keyword evidence="8" id="KW-1185">Reference proteome</keyword>
<dbReference type="EMBL" id="LR593886">
    <property type="protein sequence ID" value="VTR92372.1"/>
    <property type="molecule type" value="Genomic_DNA"/>
</dbReference>
<dbReference type="CDD" id="cd08070">
    <property type="entry name" value="MPN_like"/>
    <property type="match status" value="1"/>
</dbReference>
<organism evidence="7 8">
    <name type="scientific">Gemmata massiliana</name>
    <dbReference type="NCBI Taxonomy" id="1210884"/>
    <lineage>
        <taxon>Bacteria</taxon>
        <taxon>Pseudomonadati</taxon>
        <taxon>Planctomycetota</taxon>
        <taxon>Planctomycetia</taxon>
        <taxon>Gemmatales</taxon>
        <taxon>Gemmataceae</taxon>
        <taxon>Gemmata</taxon>
    </lineage>
</organism>
<dbReference type="PANTHER" id="PTHR34858:SF1">
    <property type="entry name" value="CYSO-CYSTEINE PEPTIDASE"/>
    <property type="match status" value="1"/>
</dbReference>
<evidence type="ECO:0000256" key="4">
    <source>
        <dbReference type="ARBA" id="ARBA00022833"/>
    </source>
</evidence>
<dbReference type="Gene3D" id="3.40.140.10">
    <property type="entry name" value="Cytidine Deaminase, domain 2"/>
    <property type="match status" value="1"/>
</dbReference>
<gene>
    <name evidence="7" type="ORF">SOIL9_53420</name>
</gene>
<keyword evidence="1 7" id="KW-0645">Protease</keyword>
<dbReference type="GO" id="GO:0008270">
    <property type="term" value="F:zinc ion binding"/>
    <property type="evidence" value="ECO:0007669"/>
    <property type="project" value="TreeGrafter"/>
</dbReference>
<feature type="domain" description="MPN" evidence="6">
    <location>
        <begin position="6"/>
        <end position="142"/>
    </location>
</feature>
<sequence length="142" mass="15953">MPPFTTLTVPDLLLEEVVSHARADVPLECCGLLAGHIRDGTGFVTARFAIENELRSPTDYLTDARAMFLAFRHMRERGLELLAIYHSHPTSAPVPSRRDIEHNTYGESVVHLIVGFANTTPEVRGWWLTETESREAQLDIRG</sequence>
<keyword evidence="3" id="KW-0378">Hydrolase</keyword>
<dbReference type="PANTHER" id="PTHR34858">
    <property type="entry name" value="CYSO-CYSTEINE PEPTIDASE"/>
    <property type="match status" value="1"/>
</dbReference>
<dbReference type="GO" id="GO:0008235">
    <property type="term" value="F:metalloexopeptidase activity"/>
    <property type="evidence" value="ECO:0007669"/>
    <property type="project" value="TreeGrafter"/>
</dbReference>
<accession>A0A6P2CYY9</accession>
<evidence type="ECO:0000256" key="3">
    <source>
        <dbReference type="ARBA" id="ARBA00022801"/>
    </source>
</evidence>
<evidence type="ECO:0000256" key="5">
    <source>
        <dbReference type="ARBA" id="ARBA00023049"/>
    </source>
</evidence>
<dbReference type="PROSITE" id="PS50249">
    <property type="entry name" value="MPN"/>
    <property type="match status" value="1"/>
</dbReference>
<evidence type="ECO:0000259" key="6">
    <source>
        <dbReference type="PROSITE" id="PS50249"/>
    </source>
</evidence>
<dbReference type="RefSeq" id="WP_162667249.1">
    <property type="nucleotide sequence ID" value="NZ_LR593886.1"/>
</dbReference>
<evidence type="ECO:0000313" key="7">
    <source>
        <dbReference type="EMBL" id="VTR92372.1"/>
    </source>
</evidence>
<reference evidence="7 8" key="1">
    <citation type="submission" date="2019-05" db="EMBL/GenBank/DDBJ databases">
        <authorList>
            <consortium name="Science for Life Laboratories"/>
        </authorList>
    </citation>
    <scope>NUCLEOTIDE SEQUENCE [LARGE SCALE GENOMIC DNA]</scope>
    <source>
        <strain evidence="7">Soil9</strain>
    </source>
</reference>
<proteinExistence type="predicted"/>
<keyword evidence="2" id="KW-0479">Metal-binding</keyword>
<dbReference type="InterPro" id="IPR037518">
    <property type="entry name" value="MPN"/>
</dbReference>
<evidence type="ECO:0000256" key="2">
    <source>
        <dbReference type="ARBA" id="ARBA00022723"/>
    </source>
</evidence>
<dbReference type="GO" id="GO:0006508">
    <property type="term" value="P:proteolysis"/>
    <property type="evidence" value="ECO:0007669"/>
    <property type="project" value="UniProtKB-KW"/>
</dbReference>
<dbReference type="KEGG" id="gms:SOIL9_53420"/>
<protein>
    <recommendedName>
        <fullName evidence="6">MPN domain-containing protein</fullName>
    </recommendedName>
</protein>
<dbReference type="SUPFAM" id="SSF102712">
    <property type="entry name" value="JAB1/MPN domain"/>
    <property type="match status" value="1"/>
</dbReference>
<evidence type="ECO:0000313" key="8">
    <source>
        <dbReference type="Proteomes" id="UP000464178"/>
    </source>
</evidence>
<name>A0A6P2CYY9_9BACT</name>
<keyword evidence="5" id="KW-0482">Metalloprotease</keyword>
<evidence type="ECO:0000256" key="1">
    <source>
        <dbReference type="ARBA" id="ARBA00022670"/>
    </source>
</evidence>
<dbReference type="SMART" id="SM00232">
    <property type="entry name" value="JAB_MPN"/>
    <property type="match status" value="1"/>
</dbReference>
<keyword evidence="4" id="KW-0862">Zinc</keyword>